<evidence type="ECO:0000313" key="6">
    <source>
        <dbReference type="EMBL" id="USY19005.1"/>
    </source>
</evidence>
<reference evidence="6" key="1">
    <citation type="submission" date="2022-06" db="EMBL/GenBank/DDBJ databases">
        <authorList>
            <person name="Ping M."/>
        </authorList>
    </citation>
    <scope>NUCLEOTIDE SEQUENCE</scope>
    <source>
        <strain evidence="6">JCM11759T</strain>
    </source>
</reference>
<evidence type="ECO:0000256" key="2">
    <source>
        <dbReference type="ARBA" id="ARBA00023015"/>
    </source>
</evidence>
<dbReference type="EMBL" id="CP099837">
    <property type="protein sequence ID" value="USY19005.1"/>
    <property type="molecule type" value="Genomic_DNA"/>
</dbReference>
<dbReference type="Proteomes" id="UP001055940">
    <property type="component" value="Chromosome"/>
</dbReference>
<evidence type="ECO:0000256" key="3">
    <source>
        <dbReference type="ARBA" id="ARBA00023125"/>
    </source>
</evidence>
<evidence type="ECO:0000256" key="4">
    <source>
        <dbReference type="ARBA" id="ARBA00023163"/>
    </source>
</evidence>
<organism evidence="6 7">
    <name type="scientific">Nocardiopsis exhalans</name>
    <dbReference type="NCBI Taxonomy" id="163604"/>
    <lineage>
        <taxon>Bacteria</taxon>
        <taxon>Bacillati</taxon>
        <taxon>Actinomycetota</taxon>
        <taxon>Actinomycetes</taxon>
        <taxon>Streptosporangiales</taxon>
        <taxon>Nocardiopsidaceae</taxon>
        <taxon>Nocardiopsis</taxon>
    </lineage>
</organism>
<accession>A0ABY5D4V7</accession>
<keyword evidence="4" id="KW-0804">Transcription</keyword>
<sequence length="140" mass="15787">MRGLGELEAAIMGALWRTEVPLSVRGVRENMVYDRDVAYTTVMTVANILFHKRLVDREKAGRAWVYWARESHAEYTARVMGEVLETGPDPGATLLRFVERFDEEEMARLHRVFSQVRDRRGAGRTSSTAPSSTAPSATTQ</sequence>
<comment type="similarity">
    <text evidence="1">Belongs to the BlaI transcriptional regulatory family.</text>
</comment>
<keyword evidence="3" id="KW-0238">DNA-binding</keyword>
<dbReference type="SUPFAM" id="SSF46785">
    <property type="entry name" value="Winged helix' DNA-binding domain"/>
    <property type="match status" value="1"/>
</dbReference>
<proteinExistence type="inferred from homology"/>
<feature type="region of interest" description="Disordered" evidence="5">
    <location>
        <begin position="117"/>
        <end position="140"/>
    </location>
</feature>
<dbReference type="InterPro" id="IPR036388">
    <property type="entry name" value="WH-like_DNA-bd_sf"/>
</dbReference>
<dbReference type="Gene3D" id="6.10.140.850">
    <property type="match status" value="1"/>
</dbReference>
<keyword evidence="7" id="KW-1185">Reference proteome</keyword>
<dbReference type="RefSeq" id="WP_254418301.1">
    <property type="nucleotide sequence ID" value="NZ_BAAAJB010000012.1"/>
</dbReference>
<evidence type="ECO:0000256" key="5">
    <source>
        <dbReference type="SAM" id="MobiDB-lite"/>
    </source>
</evidence>
<evidence type="ECO:0000313" key="7">
    <source>
        <dbReference type="Proteomes" id="UP001055940"/>
    </source>
</evidence>
<gene>
    <name evidence="6" type="ORF">NE857_27630</name>
</gene>
<dbReference type="InterPro" id="IPR036390">
    <property type="entry name" value="WH_DNA-bd_sf"/>
</dbReference>
<dbReference type="InterPro" id="IPR005650">
    <property type="entry name" value="BlaI_family"/>
</dbReference>
<feature type="compositionally biased region" description="Low complexity" evidence="5">
    <location>
        <begin position="125"/>
        <end position="140"/>
    </location>
</feature>
<evidence type="ECO:0000256" key="1">
    <source>
        <dbReference type="ARBA" id="ARBA00011046"/>
    </source>
</evidence>
<name>A0ABY5D4V7_9ACTN</name>
<protein>
    <submittedName>
        <fullName evidence="6">BlaI/MecI/CopY family transcriptional regulator</fullName>
    </submittedName>
</protein>
<dbReference type="Gene3D" id="1.10.10.10">
    <property type="entry name" value="Winged helix-like DNA-binding domain superfamily/Winged helix DNA-binding domain"/>
    <property type="match status" value="1"/>
</dbReference>
<dbReference type="Pfam" id="PF03965">
    <property type="entry name" value="Penicillinase_R"/>
    <property type="match status" value="1"/>
</dbReference>
<keyword evidence="2" id="KW-0805">Transcription regulation</keyword>